<feature type="transmembrane region" description="Helical" evidence="10">
    <location>
        <begin position="505"/>
        <end position="528"/>
    </location>
</feature>
<keyword evidence="6" id="KW-0653">Protein transport</keyword>
<protein>
    <recommendedName>
        <fullName evidence="13">OPT superfamily oligopeptide transporter</fullName>
    </recommendedName>
</protein>
<dbReference type="GO" id="GO:0016020">
    <property type="term" value="C:membrane"/>
    <property type="evidence" value="ECO:0007669"/>
    <property type="project" value="UniProtKB-SubCell"/>
</dbReference>
<feature type="transmembrane region" description="Helical" evidence="10">
    <location>
        <begin position="239"/>
        <end position="255"/>
    </location>
</feature>
<keyword evidence="5" id="KW-0571">Peptide transport</keyword>
<dbReference type="OrthoDB" id="9986677at2759"/>
<feature type="non-terminal residue" evidence="11">
    <location>
        <position position="1"/>
    </location>
</feature>
<evidence type="ECO:0000313" key="12">
    <source>
        <dbReference type="Proteomes" id="UP000258309"/>
    </source>
</evidence>
<organism evidence="11 12">
    <name type="scientific">Scytalidium lignicola</name>
    <name type="common">Hyphomycete</name>
    <dbReference type="NCBI Taxonomy" id="5539"/>
    <lineage>
        <taxon>Eukaryota</taxon>
        <taxon>Fungi</taxon>
        <taxon>Dikarya</taxon>
        <taxon>Ascomycota</taxon>
        <taxon>Pezizomycotina</taxon>
        <taxon>Leotiomycetes</taxon>
        <taxon>Leotiomycetes incertae sedis</taxon>
        <taxon>Scytalidium</taxon>
    </lineage>
</organism>
<feature type="transmembrane region" description="Helical" evidence="10">
    <location>
        <begin position="183"/>
        <end position="203"/>
    </location>
</feature>
<evidence type="ECO:0000256" key="4">
    <source>
        <dbReference type="ARBA" id="ARBA00022692"/>
    </source>
</evidence>
<evidence type="ECO:0008006" key="13">
    <source>
        <dbReference type="Google" id="ProtNLM"/>
    </source>
</evidence>
<dbReference type="InterPro" id="IPR004648">
    <property type="entry name" value="Oligpept_transpt"/>
</dbReference>
<dbReference type="PANTHER" id="PTHR22601">
    <property type="entry name" value="ISP4 LIKE PROTEIN"/>
    <property type="match status" value="1"/>
</dbReference>
<accession>A0A3E2HPF5</accession>
<dbReference type="InterPro" id="IPR004813">
    <property type="entry name" value="OPT"/>
</dbReference>
<dbReference type="AlphaFoldDB" id="A0A3E2HPF5"/>
<feature type="transmembrane region" description="Helical" evidence="10">
    <location>
        <begin position="318"/>
        <end position="337"/>
    </location>
</feature>
<feature type="transmembrane region" description="Helical" evidence="10">
    <location>
        <begin position="720"/>
        <end position="742"/>
    </location>
</feature>
<keyword evidence="4 10" id="KW-0812">Transmembrane</keyword>
<evidence type="ECO:0000256" key="8">
    <source>
        <dbReference type="ARBA" id="ARBA00023136"/>
    </source>
</evidence>
<reference evidence="11 12" key="1">
    <citation type="submission" date="2018-05" db="EMBL/GenBank/DDBJ databases">
        <title>Draft genome sequence of Scytalidium lignicola DSM 105466, a ubiquitous saprotrophic fungus.</title>
        <authorList>
            <person name="Buettner E."/>
            <person name="Gebauer A.M."/>
            <person name="Hofrichter M."/>
            <person name="Liers C."/>
            <person name="Kellner H."/>
        </authorList>
    </citation>
    <scope>NUCLEOTIDE SEQUENCE [LARGE SCALE GENOMIC DNA]</scope>
    <source>
        <strain evidence="11 12">DSM 105466</strain>
    </source>
</reference>
<evidence type="ECO:0000256" key="6">
    <source>
        <dbReference type="ARBA" id="ARBA00022927"/>
    </source>
</evidence>
<feature type="compositionally biased region" description="Basic and acidic residues" evidence="9">
    <location>
        <begin position="23"/>
        <end position="33"/>
    </location>
</feature>
<evidence type="ECO:0000256" key="1">
    <source>
        <dbReference type="ARBA" id="ARBA00004141"/>
    </source>
</evidence>
<feature type="transmembrane region" description="Helical" evidence="10">
    <location>
        <begin position="100"/>
        <end position="121"/>
    </location>
</feature>
<feature type="region of interest" description="Disordered" evidence="9">
    <location>
        <begin position="1"/>
        <end position="33"/>
    </location>
</feature>
<dbReference type="Proteomes" id="UP000258309">
    <property type="component" value="Unassembled WGS sequence"/>
</dbReference>
<evidence type="ECO:0000256" key="2">
    <source>
        <dbReference type="ARBA" id="ARBA00008807"/>
    </source>
</evidence>
<evidence type="ECO:0000256" key="10">
    <source>
        <dbReference type="SAM" id="Phobius"/>
    </source>
</evidence>
<evidence type="ECO:0000256" key="3">
    <source>
        <dbReference type="ARBA" id="ARBA00022448"/>
    </source>
</evidence>
<dbReference type="EMBL" id="NCSJ02000011">
    <property type="protein sequence ID" value="RFU35203.1"/>
    <property type="molecule type" value="Genomic_DNA"/>
</dbReference>
<gene>
    <name evidence="11" type="ORF">B7463_g1157</name>
</gene>
<comment type="subcellular location">
    <subcellularLocation>
        <location evidence="1">Membrane</location>
        <topology evidence="1">Multi-pass membrane protein</topology>
    </subcellularLocation>
</comment>
<evidence type="ECO:0000313" key="11">
    <source>
        <dbReference type="EMBL" id="RFU35203.1"/>
    </source>
</evidence>
<dbReference type="Pfam" id="PF03169">
    <property type="entry name" value="OPT"/>
    <property type="match status" value="1"/>
</dbReference>
<keyword evidence="8 10" id="KW-0472">Membrane</keyword>
<keyword evidence="3" id="KW-0813">Transport</keyword>
<feature type="transmembrane region" description="Helical" evidence="10">
    <location>
        <begin position="395"/>
        <end position="415"/>
    </location>
</feature>
<dbReference type="OMA" id="VANMYFT"/>
<name>A0A3E2HPF5_SCYLI</name>
<feature type="transmembrane region" description="Helical" evidence="10">
    <location>
        <begin position="151"/>
        <end position="171"/>
    </location>
</feature>
<proteinExistence type="inferred from homology"/>
<feature type="transmembrane region" description="Helical" evidence="10">
    <location>
        <begin position="640"/>
        <end position="658"/>
    </location>
</feature>
<keyword evidence="7 10" id="KW-1133">Transmembrane helix</keyword>
<dbReference type="GO" id="GO:0015031">
    <property type="term" value="P:protein transport"/>
    <property type="evidence" value="ECO:0007669"/>
    <property type="project" value="UniProtKB-KW"/>
</dbReference>
<feature type="transmembrane region" description="Helical" evidence="10">
    <location>
        <begin position="481"/>
        <end position="498"/>
    </location>
</feature>
<feature type="non-terminal residue" evidence="11">
    <location>
        <position position="775"/>
    </location>
</feature>
<comment type="caution">
    <text evidence="11">The sequence shown here is derived from an EMBL/GenBank/DDBJ whole genome shotgun (WGS) entry which is preliminary data.</text>
</comment>
<feature type="transmembrane region" description="Helical" evidence="10">
    <location>
        <begin position="678"/>
        <end position="699"/>
    </location>
</feature>
<keyword evidence="12" id="KW-1185">Reference proteome</keyword>
<sequence>MSKKDREGVIFDEMTTSINNTHNESHDEENVSKTEELILRKAPNSKDPEVQEVGKEHPCILDTTQDIVTTVIHVDDDPTLNPWTFRLSLSTFASVLQEVFYFRAVTVFVSAMFLTVLAHFLGKAMATLIPRCGLIGHFLNPGPWNRKEHTAAVLMASAAAVSALATEALAVQKLFYRGNPTQAAGILITISSQLIGYGVAGMLRKALLWPTKMFYPANLPITTVFETLHRPWTETRKRFGMFWIVFVALFCWEWFPEYIFPLLGGVSVFCLAKQRNLVFTNLFGGAQANEGLGFLSISFDWSYIAGSGSPLWIPFQTLVNSFIGYLGCVMLFMGIYYNNIWRSQDFPFLSPQLFNTSSNFTNYVLYNESLILNSEFRIDETLVDAVGLPWLTGTYVSYLITTSAGFTATFVHMFLWNYNDIKLGWAWITLDTFKKSMTSSTYFFWKGYRGRTKEEKEKIRNDPNIDPHYKLTLDYNEVPNFWYFCIFAVSWIVGIIFTHNIKSTLPWWGFLIGTILNVVSIIIFGAQYATTGFGFNMQPVFQMLAGYNALTQGLYLLRDLKLAQQNKLSPKCAFATQVIGCIYGAVLNYVIMNIVVKNQAHILVSVEGTNIWSGTNVQQFNTLAIAWSIAPNMFSLGARYSWVTIAYLVGFIIPFPFYFMNRLFENQRIWSYLNSSIILWYLGYLAFGVSSANLSYYLIGAFGQFYLRRYKPKTFVKWNYLFSAAMEGGTQILVFLLTFAVAGGSGTAVPFPAWPGNHINNVDYCMYNPALKNSL</sequence>
<evidence type="ECO:0000256" key="9">
    <source>
        <dbReference type="SAM" id="MobiDB-lite"/>
    </source>
</evidence>
<evidence type="ECO:0000256" key="7">
    <source>
        <dbReference type="ARBA" id="ARBA00022989"/>
    </source>
</evidence>
<dbReference type="NCBIfam" id="TIGR00728">
    <property type="entry name" value="OPT_sfam"/>
    <property type="match status" value="1"/>
</dbReference>
<evidence type="ECO:0000256" key="5">
    <source>
        <dbReference type="ARBA" id="ARBA00022856"/>
    </source>
</evidence>
<comment type="similarity">
    <text evidence="2">Belongs to the oligopeptide OPT transporter family.</text>
</comment>
<dbReference type="GO" id="GO:0035673">
    <property type="term" value="F:oligopeptide transmembrane transporter activity"/>
    <property type="evidence" value="ECO:0007669"/>
    <property type="project" value="InterPro"/>
</dbReference>